<dbReference type="Proteomes" id="UP000485058">
    <property type="component" value="Unassembled WGS sequence"/>
</dbReference>
<reference evidence="3 4" key="1">
    <citation type="submission" date="2020-02" db="EMBL/GenBank/DDBJ databases">
        <title>Draft genome sequence of Haematococcus lacustris strain NIES-144.</title>
        <authorList>
            <person name="Morimoto D."/>
            <person name="Nakagawa S."/>
            <person name="Yoshida T."/>
            <person name="Sawayama S."/>
        </authorList>
    </citation>
    <scope>NUCLEOTIDE SEQUENCE [LARGE SCALE GENOMIC DNA]</scope>
    <source>
        <strain evidence="3 4">NIES-144</strain>
    </source>
</reference>
<dbReference type="EMBL" id="BLLF01003883">
    <property type="protein sequence ID" value="GFH28449.1"/>
    <property type="molecule type" value="Genomic_DNA"/>
</dbReference>
<organism evidence="3 4">
    <name type="scientific">Haematococcus lacustris</name>
    <name type="common">Green alga</name>
    <name type="synonym">Haematococcus pluvialis</name>
    <dbReference type="NCBI Taxonomy" id="44745"/>
    <lineage>
        <taxon>Eukaryota</taxon>
        <taxon>Viridiplantae</taxon>
        <taxon>Chlorophyta</taxon>
        <taxon>core chlorophytes</taxon>
        <taxon>Chlorophyceae</taxon>
        <taxon>CS clade</taxon>
        <taxon>Chlamydomonadales</taxon>
        <taxon>Haematococcaceae</taxon>
        <taxon>Haematococcus</taxon>
    </lineage>
</organism>
<proteinExistence type="predicted"/>
<comment type="caution">
    <text evidence="3">The sequence shown here is derived from an EMBL/GenBank/DDBJ whole genome shotgun (WGS) entry which is preliminary data.</text>
</comment>
<accession>A0A6A0A766</accession>
<feature type="chain" id="PRO_5025354720" evidence="2">
    <location>
        <begin position="19"/>
        <end position="83"/>
    </location>
</feature>
<evidence type="ECO:0000256" key="2">
    <source>
        <dbReference type="SAM" id="SignalP"/>
    </source>
</evidence>
<name>A0A6A0A766_HAELA</name>
<evidence type="ECO:0000313" key="4">
    <source>
        <dbReference type="Proteomes" id="UP000485058"/>
    </source>
</evidence>
<keyword evidence="1" id="KW-0472">Membrane</keyword>
<gene>
    <name evidence="3" type="ORF">HaLaN_26940</name>
</gene>
<evidence type="ECO:0000256" key="1">
    <source>
        <dbReference type="SAM" id="Phobius"/>
    </source>
</evidence>
<feature type="signal peptide" evidence="2">
    <location>
        <begin position="1"/>
        <end position="18"/>
    </location>
</feature>
<feature type="transmembrane region" description="Helical" evidence="1">
    <location>
        <begin position="62"/>
        <end position="82"/>
    </location>
</feature>
<keyword evidence="1" id="KW-0812">Transmembrane</keyword>
<keyword evidence="1" id="KW-1133">Transmembrane helix</keyword>
<evidence type="ECO:0000313" key="3">
    <source>
        <dbReference type="EMBL" id="GFH28449.1"/>
    </source>
</evidence>
<dbReference type="AlphaFoldDB" id="A0A6A0A766"/>
<keyword evidence="2" id="KW-0732">Signal</keyword>
<protein>
    <submittedName>
        <fullName evidence="3">Uncharacterized protein</fullName>
    </submittedName>
</protein>
<sequence length="83" mass="8974">MLVAVAVVVMMLLPAAVQQGGALDAVLCVNGLQYLTHPEAVLQEAYQRDDSQRLHLVTRSGLALAALLACGCVTLSWMRYYLV</sequence>
<keyword evidence="4" id="KW-1185">Reference proteome</keyword>